<keyword evidence="20" id="KW-1185">Reference proteome</keyword>
<feature type="domain" description="HAMP" evidence="18">
    <location>
        <begin position="307"/>
        <end position="360"/>
    </location>
</feature>
<feature type="modified residue" description="4-aspartylphosphate" evidence="12">
    <location>
        <position position="829"/>
    </location>
</feature>
<keyword evidence="8" id="KW-0067">ATP-binding</keyword>
<dbReference type="PROSITE" id="PS50109">
    <property type="entry name" value="HIS_KIN"/>
    <property type="match status" value="1"/>
</dbReference>
<dbReference type="InterPro" id="IPR001789">
    <property type="entry name" value="Sig_transdc_resp-reg_receiver"/>
</dbReference>
<dbReference type="Pfam" id="PF00512">
    <property type="entry name" value="HisKA"/>
    <property type="match status" value="1"/>
</dbReference>
<comment type="caution">
    <text evidence="19">The sequence shown here is derived from an EMBL/GenBank/DDBJ whole genome shotgun (WGS) entry which is preliminary data.</text>
</comment>
<dbReference type="GO" id="GO:0005886">
    <property type="term" value="C:plasma membrane"/>
    <property type="evidence" value="ECO:0007669"/>
    <property type="project" value="TreeGrafter"/>
</dbReference>
<evidence type="ECO:0000256" key="2">
    <source>
        <dbReference type="ARBA" id="ARBA00004370"/>
    </source>
</evidence>
<dbReference type="Proteomes" id="UP000218164">
    <property type="component" value="Unassembled WGS sequence"/>
</dbReference>
<dbReference type="Pfam" id="PF08448">
    <property type="entry name" value="PAS_4"/>
    <property type="match status" value="1"/>
</dbReference>
<dbReference type="GO" id="GO:0005524">
    <property type="term" value="F:ATP binding"/>
    <property type="evidence" value="ECO:0007669"/>
    <property type="project" value="UniProtKB-KW"/>
</dbReference>
<dbReference type="RefSeq" id="WP_095643553.1">
    <property type="nucleotide sequence ID" value="NZ_LMVP01000068.1"/>
</dbReference>
<dbReference type="Pfam" id="PF02518">
    <property type="entry name" value="HATPase_c"/>
    <property type="match status" value="1"/>
</dbReference>
<dbReference type="CDD" id="cd00130">
    <property type="entry name" value="PAS"/>
    <property type="match status" value="1"/>
</dbReference>
<dbReference type="SMART" id="SM00448">
    <property type="entry name" value="REC"/>
    <property type="match status" value="2"/>
</dbReference>
<organism evidence="19 20">
    <name type="scientific">Methanosarcina spelaei</name>
    <dbReference type="NCBI Taxonomy" id="1036679"/>
    <lineage>
        <taxon>Archaea</taxon>
        <taxon>Methanobacteriati</taxon>
        <taxon>Methanobacteriota</taxon>
        <taxon>Stenosarchaea group</taxon>
        <taxon>Methanomicrobia</taxon>
        <taxon>Methanosarcinales</taxon>
        <taxon>Methanosarcinaceae</taxon>
        <taxon>Methanosarcina</taxon>
    </lineage>
</organism>
<dbReference type="SUPFAM" id="SSF52172">
    <property type="entry name" value="CheY-like"/>
    <property type="match status" value="2"/>
</dbReference>
<keyword evidence="11" id="KW-0131">Cell cycle</keyword>
<dbReference type="PROSITE" id="PS50110">
    <property type="entry name" value="RESPONSE_REGULATORY"/>
    <property type="match status" value="2"/>
</dbReference>
<evidence type="ECO:0000256" key="3">
    <source>
        <dbReference type="ARBA" id="ARBA00012438"/>
    </source>
</evidence>
<dbReference type="NCBIfam" id="TIGR00229">
    <property type="entry name" value="sensory_box"/>
    <property type="match status" value="1"/>
</dbReference>
<evidence type="ECO:0000259" key="16">
    <source>
        <dbReference type="PROSITE" id="PS50112"/>
    </source>
</evidence>
<keyword evidence="9" id="KW-0902">Two-component regulatory system</keyword>
<dbReference type="SUPFAM" id="SSF55874">
    <property type="entry name" value="ATPase domain of HSP90 chaperone/DNA topoisomerase II/histidine kinase"/>
    <property type="match status" value="1"/>
</dbReference>
<dbReference type="InterPro" id="IPR003661">
    <property type="entry name" value="HisK_dim/P_dom"/>
</dbReference>
<dbReference type="Gene3D" id="3.30.450.20">
    <property type="entry name" value="PAS domain"/>
    <property type="match status" value="1"/>
</dbReference>
<dbReference type="InterPro" id="IPR035965">
    <property type="entry name" value="PAS-like_dom_sf"/>
</dbReference>
<dbReference type="Gene3D" id="3.30.565.10">
    <property type="entry name" value="Histidine kinase-like ATPase, C-terminal domain"/>
    <property type="match status" value="1"/>
</dbReference>
<evidence type="ECO:0000256" key="1">
    <source>
        <dbReference type="ARBA" id="ARBA00000085"/>
    </source>
</evidence>
<dbReference type="Gene3D" id="1.10.287.130">
    <property type="match status" value="1"/>
</dbReference>
<evidence type="ECO:0000256" key="11">
    <source>
        <dbReference type="ARBA" id="ARBA00023306"/>
    </source>
</evidence>
<dbReference type="CDD" id="cd16922">
    <property type="entry name" value="HATPase_EvgS-ArcB-TorS-like"/>
    <property type="match status" value="1"/>
</dbReference>
<dbReference type="AlphaFoldDB" id="A0A2A2HWL4"/>
<dbReference type="PROSITE" id="PS50113">
    <property type="entry name" value="PAC"/>
    <property type="match status" value="1"/>
</dbReference>
<evidence type="ECO:0000256" key="6">
    <source>
        <dbReference type="ARBA" id="ARBA00022741"/>
    </source>
</evidence>
<dbReference type="InterPro" id="IPR013656">
    <property type="entry name" value="PAS_4"/>
</dbReference>
<dbReference type="Pfam" id="PF05228">
    <property type="entry name" value="CHASE4"/>
    <property type="match status" value="1"/>
</dbReference>
<dbReference type="PROSITE" id="PS50885">
    <property type="entry name" value="HAMP"/>
    <property type="match status" value="1"/>
</dbReference>
<evidence type="ECO:0000259" key="14">
    <source>
        <dbReference type="PROSITE" id="PS50109"/>
    </source>
</evidence>
<keyword evidence="7 19" id="KW-0418">Kinase</keyword>
<dbReference type="InterPro" id="IPR000700">
    <property type="entry name" value="PAS-assoc_C"/>
</dbReference>
<evidence type="ECO:0000256" key="4">
    <source>
        <dbReference type="ARBA" id="ARBA00022553"/>
    </source>
</evidence>
<dbReference type="OrthoDB" id="342253at2157"/>
<feature type="domain" description="Histidine kinase" evidence="14">
    <location>
        <begin position="504"/>
        <end position="723"/>
    </location>
</feature>
<dbReference type="InterPro" id="IPR005467">
    <property type="entry name" value="His_kinase_dom"/>
</dbReference>
<dbReference type="PANTHER" id="PTHR43047">
    <property type="entry name" value="TWO-COMPONENT HISTIDINE PROTEIN KINASE"/>
    <property type="match status" value="1"/>
</dbReference>
<dbReference type="Gene3D" id="3.40.50.2300">
    <property type="match status" value="2"/>
</dbReference>
<dbReference type="SMART" id="SM00388">
    <property type="entry name" value="HisKA"/>
    <property type="match status" value="1"/>
</dbReference>
<feature type="domain" description="Response regulatory" evidence="15">
    <location>
        <begin position="780"/>
        <end position="893"/>
    </location>
</feature>
<evidence type="ECO:0000256" key="8">
    <source>
        <dbReference type="ARBA" id="ARBA00022840"/>
    </source>
</evidence>
<dbReference type="Pfam" id="PF00072">
    <property type="entry name" value="Response_reg"/>
    <property type="match status" value="2"/>
</dbReference>
<proteinExistence type="predicted"/>
<name>A0A2A2HWL4_9EURY</name>
<dbReference type="InterPro" id="IPR036097">
    <property type="entry name" value="HisK_dim/P_sf"/>
</dbReference>
<keyword evidence="13" id="KW-0812">Transmembrane</keyword>
<evidence type="ECO:0000256" key="9">
    <source>
        <dbReference type="ARBA" id="ARBA00023012"/>
    </source>
</evidence>
<keyword evidence="13" id="KW-1133">Transmembrane helix</keyword>
<feature type="transmembrane region" description="Helical" evidence="13">
    <location>
        <begin position="7"/>
        <end position="30"/>
    </location>
</feature>
<evidence type="ECO:0000259" key="15">
    <source>
        <dbReference type="PROSITE" id="PS50110"/>
    </source>
</evidence>
<dbReference type="GO" id="GO:0009927">
    <property type="term" value="F:histidine phosphotransfer kinase activity"/>
    <property type="evidence" value="ECO:0007669"/>
    <property type="project" value="TreeGrafter"/>
</dbReference>
<keyword evidence="6" id="KW-0547">Nucleotide-binding</keyword>
<keyword evidence="5" id="KW-0808">Transferase</keyword>
<dbReference type="InterPro" id="IPR003594">
    <property type="entry name" value="HATPase_dom"/>
</dbReference>
<feature type="domain" description="PAC" evidence="17">
    <location>
        <begin position="435"/>
        <end position="486"/>
    </location>
</feature>
<dbReference type="Gene3D" id="6.10.340.10">
    <property type="match status" value="1"/>
</dbReference>
<dbReference type="GO" id="GO:0000155">
    <property type="term" value="F:phosphorelay sensor kinase activity"/>
    <property type="evidence" value="ECO:0007669"/>
    <property type="project" value="InterPro"/>
</dbReference>
<dbReference type="EMBL" id="LMVP01000068">
    <property type="protein sequence ID" value="PAV13640.1"/>
    <property type="molecule type" value="Genomic_DNA"/>
</dbReference>
<keyword evidence="4 12" id="KW-0597">Phosphoprotein</keyword>
<evidence type="ECO:0000256" key="5">
    <source>
        <dbReference type="ARBA" id="ARBA00022679"/>
    </source>
</evidence>
<dbReference type="PROSITE" id="PS50112">
    <property type="entry name" value="PAS"/>
    <property type="match status" value="1"/>
</dbReference>
<dbReference type="InterPro" id="IPR003660">
    <property type="entry name" value="HAMP_dom"/>
</dbReference>
<dbReference type="InterPro" id="IPR000014">
    <property type="entry name" value="PAS"/>
</dbReference>
<evidence type="ECO:0000259" key="17">
    <source>
        <dbReference type="PROSITE" id="PS50113"/>
    </source>
</evidence>
<dbReference type="InterPro" id="IPR011006">
    <property type="entry name" value="CheY-like_superfamily"/>
</dbReference>
<dbReference type="FunFam" id="1.10.287.130:FF:000038">
    <property type="entry name" value="Sensory transduction histidine kinase"/>
    <property type="match status" value="1"/>
</dbReference>
<evidence type="ECO:0000256" key="7">
    <source>
        <dbReference type="ARBA" id="ARBA00022777"/>
    </source>
</evidence>
<sequence length="1038" mass="115492">MNVSRKILVIIYIIFALLISVVIFASQSILGSSFSDLQEKEATDNIEKVENMIDFQVLQLEKINSALSSRDDVRSLMLNQYPQNFDKTAFGDIFSINECDFIFLVNNSGYVVYSETPGLEPSTNASTLNASTLNASTLNAPTLLEVHQIINDGSFLCKGVQTSLNGLFLLENSPVIISIQPVLSAPDNKESSGTIILGKYLDSSFIEAVQESTGSSFTLCSFNNSSSDVRQAFFENSAPNFKYTVTGEHVTCYSVLEDLSGSPAIVIQTDADSSIYAEGQKALRYTVFFLLFAGLMIGASCKFLLDREVASRIVRIDNFVKKVRMNENFSERFYMDGDDELSRLSEGINQTLDRLRTTSDKFKAQEHEKKLILDSLSELVVFMDSELKIIWLNKAALDHMGMKMDDVAGRRYQDLYILYKENPGKSPVLKVLESGNEEFGEAVTQDGKVWTVTSVPVKDEGGRITGVLKTGLDITAHRRSEEKLIQAKLEAEKANSAKSEFLANVSHELRTPLNSIIGFSDILLEKVFGELNEKQFRYVNNISTSGKNLLSLINDILDLSKVEAGKMELHYSEFSVNSIFEEVKTVFSPLIQVKSLEVTFNVESGSTMLEADRGRLIQILYNLVSNAIKFTPNGGKVSIYYKESGNRALISVIDTGIGISAEDQVKLFQPFTQLDASSTKQYCGTGLGLALVKKIVNLHQGDIWVESDPGKGSNFTFSLPLRKPLEFRKASEIGIKDVIIEFETNKAASFSINESAENSQEEVELPEICLPEKGDSKQELVLIVDDDKSSSELLSIILKDAGYGVALLYSGKKVLEAAKKLKPDVITLDVFLPDTNGWLVLRQLKNDPCTASIPVLIISMTNNNELGITLGATYSFAKPINRIELVNSLREITQKFRFEYPKVLIVDDDENTIELLSSMIEPEGFKAIKAHSGKEGLQKLFSEQPDILILDLIMPEVSGFDVISSMRADVRTKDIPLIVCTSGELTEKNLEELNSELQEHLISILKKGNFGRKELINKIKQLSMLKRRNDEKNPDCRR</sequence>
<protein>
    <recommendedName>
        <fullName evidence="3">histidine kinase</fullName>
        <ecNumber evidence="3">2.7.13.3</ecNumber>
    </recommendedName>
</protein>
<comment type="catalytic activity">
    <reaction evidence="1">
        <text>ATP + protein L-histidine = ADP + protein N-phospho-L-histidine.</text>
        <dbReference type="EC" id="2.7.13.3"/>
    </reaction>
</comment>
<keyword evidence="10 13" id="KW-0472">Membrane</keyword>
<dbReference type="InterPro" id="IPR004358">
    <property type="entry name" value="Sig_transdc_His_kin-like_C"/>
</dbReference>
<dbReference type="InterPro" id="IPR007892">
    <property type="entry name" value="CHASE4"/>
</dbReference>
<evidence type="ECO:0000256" key="10">
    <source>
        <dbReference type="ARBA" id="ARBA00023136"/>
    </source>
</evidence>
<feature type="modified residue" description="4-aspartylphosphate" evidence="12">
    <location>
        <position position="951"/>
    </location>
</feature>
<dbReference type="CDD" id="cd00082">
    <property type="entry name" value="HisKA"/>
    <property type="match status" value="1"/>
</dbReference>
<dbReference type="PANTHER" id="PTHR43047:SF72">
    <property type="entry name" value="OSMOSENSING HISTIDINE PROTEIN KINASE SLN1"/>
    <property type="match status" value="1"/>
</dbReference>
<dbReference type="FunFam" id="3.30.565.10:FF:000010">
    <property type="entry name" value="Sensor histidine kinase RcsC"/>
    <property type="match status" value="1"/>
</dbReference>
<evidence type="ECO:0000256" key="12">
    <source>
        <dbReference type="PROSITE-ProRule" id="PRU00169"/>
    </source>
</evidence>
<feature type="domain" description="Response regulatory" evidence="15">
    <location>
        <begin position="902"/>
        <end position="1023"/>
    </location>
</feature>
<evidence type="ECO:0000313" key="19">
    <source>
        <dbReference type="EMBL" id="PAV13640.1"/>
    </source>
</evidence>
<dbReference type="InterPro" id="IPR036890">
    <property type="entry name" value="HATPase_C_sf"/>
</dbReference>
<feature type="domain" description="PAS" evidence="16">
    <location>
        <begin position="365"/>
        <end position="410"/>
    </location>
</feature>
<evidence type="ECO:0000313" key="20">
    <source>
        <dbReference type="Proteomes" id="UP000218164"/>
    </source>
</evidence>
<dbReference type="SUPFAM" id="SSF55785">
    <property type="entry name" value="PYP-like sensor domain (PAS domain)"/>
    <property type="match status" value="1"/>
</dbReference>
<accession>A0A2A2HWL4</accession>
<gene>
    <name evidence="19" type="ORF">ASJ81_03655</name>
</gene>
<dbReference type="SUPFAM" id="SSF47384">
    <property type="entry name" value="Homodimeric domain of signal transducing histidine kinase"/>
    <property type="match status" value="1"/>
</dbReference>
<reference evidence="19 20" key="1">
    <citation type="journal article" date="2017" name="BMC Genomics">
        <title>Genomic analysis of methanogenic archaea reveals a shift towards energy conservation.</title>
        <authorList>
            <person name="Gilmore S.P."/>
            <person name="Henske J.K."/>
            <person name="Sexton J.A."/>
            <person name="Solomon K.V."/>
            <person name="Seppala S."/>
            <person name="Yoo J.I."/>
            <person name="Huyett L.M."/>
            <person name="Pressman A."/>
            <person name="Cogan J.Z."/>
            <person name="Kivenson V."/>
            <person name="Peng X."/>
            <person name="Tan Y."/>
            <person name="Valentine D.L."/>
            <person name="O'Malley M.A."/>
        </authorList>
    </citation>
    <scope>NUCLEOTIDE SEQUENCE [LARGE SCALE GENOMIC DNA]</scope>
    <source>
        <strain evidence="19 20">MC-15</strain>
    </source>
</reference>
<evidence type="ECO:0000256" key="13">
    <source>
        <dbReference type="SAM" id="Phobius"/>
    </source>
</evidence>
<evidence type="ECO:0000259" key="18">
    <source>
        <dbReference type="PROSITE" id="PS50885"/>
    </source>
</evidence>
<dbReference type="EC" id="2.7.13.3" evidence="3"/>
<dbReference type="SMART" id="SM00387">
    <property type="entry name" value="HATPase_c"/>
    <property type="match status" value="1"/>
</dbReference>
<comment type="subcellular location">
    <subcellularLocation>
        <location evidence="2">Membrane</location>
    </subcellularLocation>
</comment>
<dbReference type="PRINTS" id="PR00344">
    <property type="entry name" value="BCTRLSENSOR"/>
</dbReference>